<dbReference type="InterPro" id="IPR025963">
    <property type="entry name" value="FLgD_Tudor"/>
</dbReference>
<dbReference type="Pfam" id="PF13860">
    <property type="entry name" value="FlgD_ig"/>
    <property type="match status" value="1"/>
</dbReference>
<reference evidence="9 10" key="1">
    <citation type="submission" date="2021-04" db="EMBL/GenBank/DDBJ databases">
        <title>The genome sequence of Ideonella sp. 3Y2.</title>
        <authorList>
            <person name="Liu Y."/>
        </authorList>
    </citation>
    <scope>NUCLEOTIDE SEQUENCE [LARGE SCALE GENOMIC DNA]</scope>
    <source>
        <strain evidence="9 10">3Y2</strain>
    </source>
</reference>
<keyword evidence="3 5" id="KW-1005">Bacterial flagellum biogenesis</keyword>
<gene>
    <name evidence="9" type="ORF">KAK03_04675</name>
</gene>
<comment type="caution">
    <text evidence="9">The sequence shown here is derived from an EMBL/GenBank/DDBJ whole genome shotgun (WGS) entry which is preliminary data.</text>
</comment>
<dbReference type="RefSeq" id="WP_210852022.1">
    <property type="nucleotide sequence ID" value="NZ_JAGQDD010000002.1"/>
</dbReference>
<dbReference type="InterPro" id="IPR025965">
    <property type="entry name" value="FlgD/Vpr_Ig-like"/>
</dbReference>
<dbReference type="GO" id="GO:0044781">
    <property type="term" value="P:bacterial-type flagellum organization"/>
    <property type="evidence" value="ECO:0007669"/>
    <property type="project" value="UniProtKB-UniRule"/>
</dbReference>
<evidence type="ECO:0000259" key="8">
    <source>
        <dbReference type="Pfam" id="PF13861"/>
    </source>
</evidence>
<dbReference type="AlphaFoldDB" id="A0A940Y6Q1"/>
<evidence type="ECO:0000256" key="2">
    <source>
        <dbReference type="ARBA" id="ARBA00016013"/>
    </source>
</evidence>
<keyword evidence="9" id="KW-0966">Cell projection</keyword>
<dbReference type="Pfam" id="PF03963">
    <property type="entry name" value="FlgD"/>
    <property type="match status" value="1"/>
</dbReference>
<feature type="domain" description="FlgD Tudor-like" evidence="8">
    <location>
        <begin position="81"/>
        <end position="209"/>
    </location>
</feature>
<proteinExistence type="inferred from homology"/>
<comment type="function">
    <text evidence="4 5">Required for flagellar hook formation. May act as a scaffolding protein.</text>
</comment>
<dbReference type="Gene3D" id="2.30.30.910">
    <property type="match status" value="1"/>
</dbReference>
<evidence type="ECO:0000313" key="9">
    <source>
        <dbReference type="EMBL" id="MBQ0929773.1"/>
    </source>
</evidence>
<keyword evidence="10" id="KW-1185">Reference proteome</keyword>
<name>A0A940Y6Q1_9BURK</name>
<dbReference type="InterPro" id="IPR005648">
    <property type="entry name" value="FlgD"/>
</dbReference>
<keyword evidence="9" id="KW-0282">Flagellum</keyword>
<evidence type="ECO:0000256" key="4">
    <source>
        <dbReference type="ARBA" id="ARBA00024746"/>
    </source>
</evidence>
<accession>A0A940Y6Q1</accession>
<evidence type="ECO:0000256" key="6">
    <source>
        <dbReference type="SAM" id="MobiDB-lite"/>
    </source>
</evidence>
<dbReference type="EMBL" id="JAGQDD010000002">
    <property type="protein sequence ID" value="MBQ0929773.1"/>
    <property type="molecule type" value="Genomic_DNA"/>
</dbReference>
<dbReference type="Pfam" id="PF13861">
    <property type="entry name" value="FLgD_tudor"/>
    <property type="match status" value="1"/>
</dbReference>
<comment type="similarity">
    <text evidence="1 5">Belongs to the FlgD family.</text>
</comment>
<evidence type="ECO:0000256" key="5">
    <source>
        <dbReference type="RuleBase" id="RU362076"/>
    </source>
</evidence>
<feature type="domain" description="FlgD/Vpr Ig-like" evidence="7">
    <location>
        <begin position="98"/>
        <end position="171"/>
    </location>
</feature>
<feature type="region of interest" description="Disordered" evidence="6">
    <location>
        <begin position="1"/>
        <end position="20"/>
    </location>
</feature>
<keyword evidence="9" id="KW-0969">Cilium</keyword>
<evidence type="ECO:0000256" key="1">
    <source>
        <dbReference type="ARBA" id="ARBA00010577"/>
    </source>
</evidence>
<organism evidence="9 10">
    <name type="scientific">Ideonella alba</name>
    <dbReference type="NCBI Taxonomy" id="2824118"/>
    <lineage>
        <taxon>Bacteria</taxon>
        <taxon>Pseudomonadati</taxon>
        <taxon>Pseudomonadota</taxon>
        <taxon>Betaproteobacteria</taxon>
        <taxon>Burkholderiales</taxon>
        <taxon>Sphaerotilaceae</taxon>
        <taxon>Ideonella</taxon>
    </lineage>
</organism>
<evidence type="ECO:0000313" key="10">
    <source>
        <dbReference type="Proteomes" id="UP000676246"/>
    </source>
</evidence>
<protein>
    <recommendedName>
        <fullName evidence="2 5">Basal-body rod modification protein FlgD</fullName>
    </recommendedName>
</protein>
<dbReference type="Proteomes" id="UP000676246">
    <property type="component" value="Unassembled WGS sequence"/>
</dbReference>
<dbReference type="Gene3D" id="2.60.40.4070">
    <property type="match status" value="1"/>
</dbReference>
<evidence type="ECO:0000256" key="3">
    <source>
        <dbReference type="ARBA" id="ARBA00022795"/>
    </source>
</evidence>
<evidence type="ECO:0000259" key="7">
    <source>
        <dbReference type="Pfam" id="PF13860"/>
    </source>
</evidence>
<sequence length="213" mass="22355">MSTTVSSTTQASSTLSSQVTSATEQSDRFLKLLVAQMKNQDPLNPLDNAQLTTQMAQISTVSGLEKLNTTTASLGGLFTQMQAMQGASLVGHDVAVEGNALRVQGEQADGGFELAAAADTVKVEIQGAGGLTIDTIELKGQAAGRHTFDWTVPESAKGQALTFKVTATSGDNKVSSMTLQHERISAVSTFNNTLALELANGDRVAYDAVWAFL</sequence>